<comment type="caution">
    <text evidence="2">The sequence shown here is derived from an EMBL/GenBank/DDBJ whole genome shotgun (WGS) entry which is preliminary data.</text>
</comment>
<accession>A0A4Q9VMB7</accession>
<organism evidence="2 3">
    <name type="scientific">Siculibacillus lacustris</name>
    <dbReference type="NCBI Taxonomy" id="1549641"/>
    <lineage>
        <taxon>Bacteria</taxon>
        <taxon>Pseudomonadati</taxon>
        <taxon>Pseudomonadota</taxon>
        <taxon>Alphaproteobacteria</taxon>
        <taxon>Hyphomicrobiales</taxon>
        <taxon>Ancalomicrobiaceae</taxon>
        <taxon>Siculibacillus</taxon>
    </lineage>
</organism>
<gene>
    <name evidence="2" type="ORF">EYW49_13515</name>
</gene>
<dbReference type="Pfam" id="PF13527">
    <property type="entry name" value="Acetyltransf_9"/>
    <property type="match status" value="1"/>
</dbReference>
<feature type="domain" description="N-acetyltransferase" evidence="1">
    <location>
        <begin position="8"/>
        <end position="153"/>
    </location>
</feature>
<dbReference type="OrthoDB" id="8287577at2"/>
<dbReference type="InterPro" id="IPR016181">
    <property type="entry name" value="Acyl_CoA_acyltransferase"/>
</dbReference>
<dbReference type="PROSITE" id="PS51186">
    <property type="entry name" value="GNAT"/>
    <property type="match status" value="1"/>
</dbReference>
<evidence type="ECO:0000313" key="2">
    <source>
        <dbReference type="EMBL" id="TBW36609.1"/>
    </source>
</evidence>
<proteinExistence type="predicted"/>
<dbReference type="EMBL" id="SJFN01000019">
    <property type="protein sequence ID" value="TBW36609.1"/>
    <property type="molecule type" value="Genomic_DNA"/>
</dbReference>
<dbReference type="InterPro" id="IPR000182">
    <property type="entry name" value="GNAT_dom"/>
</dbReference>
<dbReference type="AlphaFoldDB" id="A0A4Q9VMB7"/>
<dbReference type="RefSeq" id="WP_131310116.1">
    <property type="nucleotide sequence ID" value="NZ_SJFN01000019.1"/>
</dbReference>
<dbReference type="Gene3D" id="3.40.630.30">
    <property type="match status" value="1"/>
</dbReference>
<evidence type="ECO:0000259" key="1">
    <source>
        <dbReference type="PROSITE" id="PS51186"/>
    </source>
</evidence>
<evidence type="ECO:0000313" key="3">
    <source>
        <dbReference type="Proteomes" id="UP000292781"/>
    </source>
</evidence>
<reference evidence="2 3" key="1">
    <citation type="submission" date="2019-02" db="EMBL/GenBank/DDBJ databases">
        <title>Siculibacillus lacustris gen. nov., sp. nov., a new rosette-forming bacterium isolated from a freshwater crater lake (Lake St. Ana, Romania).</title>
        <authorList>
            <person name="Felfoldi T."/>
            <person name="Marton Z."/>
            <person name="Szabo A."/>
            <person name="Mentes A."/>
            <person name="Boka K."/>
            <person name="Marialigeti K."/>
            <person name="Mathe I."/>
            <person name="Koncz M."/>
            <person name="Schumann P."/>
            <person name="Toth E."/>
        </authorList>
    </citation>
    <scope>NUCLEOTIDE SEQUENCE [LARGE SCALE GENOMIC DNA]</scope>
    <source>
        <strain evidence="2 3">SA-279</strain>
    </source>
</reference>
<dbReference type="Proteomes" id="UP000292781">
    <property type="component" value="Unassembled WGS sequence"/>
</dbReference>
<sequence>MSPGELDYRFDTAAAPEGRAELARLIRDVFDLDVTPLDRFGHDPSLVSFGWWRGPDLVANVDLVQQTLWLDGDRVEALGVQSVAVRPAWRGRGLFRDLMDRALAHAAARVAVVTLTTETPALYTPFGFREIVESWFGGPLVPGGARPHHRRLSLEDTADVALIRAMFARRTPVSRVAAVTDHPALFFLKALESPEIALVHLAELDAVVAVEDREPDVLTLWDVVAPTIPRLTAIAAALGGRANRARVLVTPDRLGWEPAEIVAEDAGLMVRGAFPPEGRPFMLSAMRI</sequence>
<name>A0A4Q9VMB7_9HYPH</name>
<keyword evidence="3" id="KW-1185">Reference proteome</keyword>
<keyword evidence="2" id="KW-0808">Transferase</keyword>
<dbReference type="SUPFAM" id="SSF55729">
    <property type="entry name" value="Acyl-CoA N-acyltransferases (Nat)"/>
    <property type="match status" value="1"/>
</dbReference>
<dbReference type="GO" id="GO:0016747">
    <property type="term" value="F:acyltransferase activity, transferring groups other than amino-acyl groups"/>
    <property type="evidence" value="ECO:0007669"/>
    <property type="project" value="InterPro"/>
</dbReference>
<protein>
    <submittedName>
        <fullName evidence="2">GNAT family N-acetyltransferase</fullName>
    </submittedName>
</protein>